<feature type="region of interest" description="Disordered" evidence="1">
    <location>
        <begin position="38"/>
        <end position="57"/>
    </location>
</feature>
<proteinExistence type="predicted"/>
<sequence length="348" mass="40104">MVRSDQPRDPRTGRFARKWPWRRAPGAPSLWERVRSWFSPGDREPEPREGWIPDEHGDPATVTLAIPDTLPHPFDTPSKDDAFTFHVKTRIVWKATVTDTDPERRDEMQREINRFIEERKSVLRSEIMSHIRPLGRDLEPHRADELEKRVADEHARIHFVVPKRPDPPAHGPASRPGRDRAVVNAPYDLVDAQLYAWVDVCDEIRAKRQESWLLRMEQVGAHERELQRIAELAERQERWRSLLIEAMKQLGHVDERNAMWITADALRLASDDAVDPARVLEDAIRVRADEGEQLTNTLADMIQTAQRQDAGLFEFAFSSDTALRRILEHLGVPVQDLDDAQHGRGIGT</sequence>
<dbReference type="RefSeq" id="WP_123200538.1">
    <property type="nucleotide sequence ID" value="NZ_RJMB01000005.1"/>
</dbReference>
<keyword evidence="3" id="KW-1185">Reference proteome</keyword>
<gene>
    <name evidence="2" type="ORF">EFW17_07275</name>
</gene>
<dbReference type="AlphaFoldDB" id="A0A3N0EDK6"/>
<organism evidence="2 3">
    <name type="scientific">Halostreptopolyspora alba</name>
    <dbReference type="NCBI Taxonomy" id="2487137"/>
    <lineage>
        <taxon>Bacteria</taxon>
        <taxon>Bacillati</taxon>
        <taxon>Actinomycetota</taxon>
        <taxon>Actinomycetes</taxon>
        <taxon>Streptosporangiales</taxon>
        <taxon>Nocardiopsidaceae</taxon>
        <taxon>Halostreptopolyspora</taxon>
    </lineage>
</organism>
<feature type="compositionally biased region" description="Basic and acidic residues" evidence="1">
    <location>
        <begin position="41"/>
        <end position="57"/>
    </location>
</feature>
<evidence type="ECO:0000313" key="2">
    <source>
        <dbReference type="EMBL" id="RNL85759.1"/>
    </source>
</evidence>
<reference evidence="2 3" key="1">
    <citation type="submission" date="2018-11" db="EMBL/GenBank/DDBJ databases">
        <title>The genome draft of YIM 96095.</title>
        <authorList>
            <person name="Tang S.-K."/>
            <person name="Chunyu W.-X."/>
            <person name="Feng Y.-Z."/>
        </authorList>
    </citation>
    <scope>NUCLEOTIDE SEQUENCE [LARGE SCALE GENOMIC DNA]</scope>
    <source>
        <strain evidence="2 3">YIM 96095</strain>
    </source>
</reference>
<name>A0A3N0EDK6_9ACTN</name>
<dbReference type="Proteomes" id="UP000269198">
    <property type="component" value="Unassembled WGS sequence"/>
</dbReference>
<accession>A0A3N0EDK6</accession>
<dbReference type="OrthoDB" id="4453940at2"/>
<protein>
    <submittedName>
        <fullName evidence="2">Uncharacterized protein</fullName>
    </submittedName>
</protein>
<dbReference type="EMBL" id="RJMB01000005">
    <property type="protein sequence ID" value="RNL85759.1"/>
    <property type="molecule type" value="Genomic_DNA"/>
</dbReference>
<comment type="caution">
    <text evidence="2">The sequence shown here is derived from an EMBL/GenBank/DDBJ whole genome shotgun (WGS) entry which is preliminary data.</text>
</comment>
<evidence type="ECO:0000313" key="3">
    <source>
        <dbReference type="Proteomes" id="UP000269198"/>
    </source>
</evidence>
<evidence type="ECO:0000256" key="1">
    <source>
        <dbReference type="SAM" id="MobiDB-lite"/>
    </source>
</evidence>
<feature type="region of interest" description="Disordered" evidence="1">
    <location>
        <begin position="161"/>
        <end position="180"/>
    </location>
</feature>